<dbReference type="Pfam" id="PF20074">
    <property type="entry name" value="DUF6470"/>
    <property type="match status" value="1"/>
</dbReference>
<evidence type="ECO:0000313" key="1">
    <source>
        <dbReference type="EMBL" id="HDW51836.1"/>
    </source>
</evidence>
<gene>
    <name evidence="1" type="ORF">ENQ35_03785</name>
</gene>
<sequence length="187" mass="20965">MAVRLVIERQRAIIGIQQSWSRLEVRESAPPVLQLRQQLPRLEISGGEVAVRVDQARCFSERGFKPLSELGREQAEVGRQAALEGIARRSAEGDFLAAIEKGTGVADLDWPEEKVEVGLALLPRSRPVVEIVEEPLRIRVDAGRVAVSFSPGEIKMEAPWPPYVRVYLQKRPFVRIKVLPERLDATV</sequence>
<comment type="caution">
    <text evidence="1">The sequence shown here is derived from an EMBL/GenBank/DDBJ whole genome shotgun (WGS) entry which is preliminary data.</text>
</comment>
<protein>
    <submittedName>
        <fullName evidence="1">Uncharacterized protein</fullName>
    </submittedName>
</protein>
<proteinExistence type="predicted"/>
<dbReference type="EMBL" id="DSMV01000232">
    <property type="protein sequence ID" value="HDW51836.1"/>
    <property type="molecule type" value="Genomic_DNA"/>
</dbReference>
<accession>A0A7C1JK80</accession>
<dbReference type="InterPro" id="IPR045527">
    <property type="entry name" value="DUF6470"/>
</dbReference>
<name>A0A7C1JK80_9THEO</name>
<reference evidence="1" key="1">
    <citation type="journal article" date="2020" name="mSystems">
        <title>Genome- and Community-Level Interaction Insights into Carbon Utilization and Element Cycling Functions of Hydrothermarchaeota in Hydrothermal Sediment.</title>
        <authorList>
            <person name="Zhou Z."/>
            <person name="Liu Y."/>
            <person name="Xu W."/>
            <person name="Pan J."/>
            <person name="Luo Z.H."/>
            <person name="Li M."/>
        </authorList>
    </citation>
    <scope>NUCLEOTIDE SEQUENCE [LARGE SCALE GENOMIC DNA]</scope>
    <source>
        <strain evidence="1">SpSt-301</strain>
    </source>
</reference>
<dbReference type="AlphaFoldDB" id="A0A7C1JK80"/>
<organism evidence="1">
    <name type="scientific">Ammonifex degensii</name>
    <dbReference type="NCBI Taxonomy" id="42838"/>
    <lineage>
        <taxon>Bacteria</taxon>
        <taxon>Bacillati</taxon>
        <taxon>Bacillota</taxon>
        <taxon>Clostridia</taxon>
        <taxon>Thermoanaerobacterales</taxon>
        <taxon>Thermoanaerobacteraceae</taxon>
        <taxon>Ammonifex</taxon>
    </lineage>
</organism>